<organism evidence="4 5">
    <name type="scientific">Claviceps arundinis</name>
    <dbReference type="NCBI Taxonomy" id="1623583"/>
    <lineage>
        <taxon>Eukaryota</taxon>
        <taxon>Fungi</taxon>
        <taxon>Dikarya</taxon>
        <taxon>Ascomycota</taxon>
        <taxon>Pezizomycotina</taxon>
        <taxon>Sordariomycetes</taxon>
        <taxon>Hypocreomycetidae</taxon>
        <taxon>Hypocreales</taxon>
        <taxon>Clavicipitaceae</taxon>
        <taxon>Claviceps</taxon>
    </lineage>
</organism>
<accession>A0A9P7SPF0</accession>
<keyword evidence="2" id="KW-1133">Transmembrane helix</keyword>
<keyword evidence="2" id="KW-0812">Transmembrane</keyword>
<name>A0A9P7SPF0_9HYPO</name>
<evidence type="ECO:0000256" key="3">
    <source>
        <dbReference type="SAM" id="SignalP"/>
    </source>
</evidence>
<dbReference type="EMBL" id="SRPS01000184">
    <property type="protein sequence ID" value="KAG5963891.1"/>
    <property type="molecule type" value="Genomic_DNA"/>
</dbReference>
<sequence>MRLLTALAFTSGVSALATGPVQILADQQTVQDDASLDPENAVVPALELPPWDKVASSSELEKREPSTSATVRFPGPDEGDPSAVVIAGISITFIMAYRYVVRQGQSVRDHYVMFISYHNQNAGRVAIQVVGNGFRMLDQHVERDGRGLILPPAGVNNFLLVVRRLFNNEL</sequence>
<proteinExistence type="predicted"/>
<feature type="chain" id="PRO_5040409267" evidence="3">
    <location>
        <begin position="16"/>
        <end position="170"/>
    </location>
</feature>
<dbReference type="Proteomes" id="UP000784919">
    <property type="component" value="Unassembled WGS sequence"/>
</dbReference>
<comment type="caution">
    <text evidence="4">The sequence shown here is derived from an EMBL/GenBank/DDBJ whole genome shotgun (WGS) entry which is preliminary data.</text>
</comment>
<evidence type="ECO:0000313" key="4">
    <source>
        <dbReference type="EMBL" id="KAG5963891.1"/>
    </source>
</evidence>
<evidence type="ECO:0000256" key="2">
    <source>
        <dbReference type="SAM" id="Phobius"/>
    </source>
</evidence>
<feature type="region of interest" description="Disordered" evidence="1">
    <location>
        <begin position="54"/>
        <end position="76"/>
    </location>
</feature>
<protein>
    <submittedName>
        <fullName evidence="4">Uncharacterized protein</fullName>
    </submittedName>
</protein>
<keyword evidence="2" id="KW-0472">Membrane</keyword>
<dbReference type="AlphaFoldDB" id="A0A9P7SPF0"/>
<keyword evidence="3" id="KW-0732">Signal</keyword>
<gene>
    <name evidence="4" type="ORF">E4U56_002535</name>
</gene>
<evidence type="ECO:0000313" key="5">
    <source>
        <dbReference type="Proteomes" id="UP000784919"/>
    </source>
</evidence>
<feature type="signal peptide" evidence="3">
    <location>
        <begin position="1"/>
        <end position="15"/>
    </location>
</feature>
<dbReference type="OrthoDB" id="4997316at2759"/>
<feature type="transmembrane region" description="Helical" evidence="2">
    <location>
        <begin position="82"/>
        <end position="101"/>
    </location>
</feature>
<reference evidence="4" key="1">
    <citation type="journal article" date="2020" name="bioRxiv">
        <title>Whole genome comparisons of ergot fungi reveals the divergence and evolution of species within the genus Claviceps are the result of varying mechanisms driving genome evolution and host range expansion.</title>
        <authorList>
            <person name="Wyka S.A."/>
            <person name="Mondo S.J."/>
            <person name="Liu M."/>
            <person name="Dettman J."/>
            <person name="Nalam V."/>
            <person name="Broders K.D."/>
        </authorList>
    </citation>
    <scope>NUCLEOTIDE SEQUENCE</scope>
    <source>
        <strain evidence="4">CCC 1102</strain>
    </source>
</reference>
<evidence type="ECO:0000256" key="1">
    <source>
        <dbReference type="SAM" id="MobiDB-lite"/>
    </source>
</evidence>